<feature type="compositionally biased region" description="Polar residues" evidence="8">
    <location>
        <begin position="473"/>
        <end position="482"/>
    </location>
</feature>
<evidence type="ECO:0000256" key="3">
    <source>
        <dbReference type="ARBA" id="ARBA00022553"/>
    </source>
</evidence>
<feature type="transmembrane region" description="Helical" evidence="9">
    <location>
        <begin position="164"/>
        <end position="197"/>
    </location>
</feature>
<feature type="domain" description="Putative sensor" evidence="12">
    <location>
        <begin position="77"/>
        <end position="246"/>
    </location>
</feature>
<evidence type="ECO:0000256" key="5">
    <source>
        <dbReference type="ARBA" id="ARBA00022741"/>
    </source>
</evidence>
<feature type="region of interest" description="Disordered" evidence="8">
    <location>
        <begin position="463"/>
        <end position="482"/>
    </location>
</feature>
<dbReference type="GO" id="GO:0016020">
    <property type="term" value="C:membrane"/>
    <property type="evidence" value="ECO:0007669"/>
    <property type="project" value="InterPro"/>
</dbReference>
<dbReference type="GO" id="GO:0005524">
    <property type="term" value="F:ATP binding"/>
    <property type="evidence" value="ECO:0007669"/>
    <property type="project" value="UniProtKB-KW"/>
</dbReference>
<evidence type="ECO:0000256" key="7">
    <source>
        <dbReference type="ARBA" id="ARBA00022840"/>
    </source>
</evidence>
<reference evidence="13" key="1">
    <citation type="submission" date="2019-08" db="EMBL/GenBank/DDBJ databases">
        <authorList>
            <person name="Kucharzyk K."/>
            <person name="Murdoch R.W."/>
            <person name="Higgins S."/>
            <person name="Loffler F."/>
        </authorList>
    </citation>
    <scope>NUCLEOTIDE SEQUENCE</scope>
</reference>
<evidence type="ECO:0000256" key="1">
    <source>
        <dbReference type="ARBA" id="ARBA00000085"/>
    </source>
</evidence>
<comment type="caution">
    <text evidence="13">The sequence shown here is derived from an EMBL/GenBank/DDBJ whole genome shotgun (WGS) entry which is preliminary data.</text>
</comment>
<feature type="compositionally biased region" description="Pro residues" evidence="8">
    <location>
        <begin position="1"/>
        <end position="14"/>
    </location>
</feature>
<dbReference type="CDD" id="cd16917">
    <property type="entry name" value="HATPase_UhpB-NarQ-NarX-like"/>
    <property type="match status" value="1"/>
</dbReference>
<dbReference type="Gene3D" id="3.30.565.10">
    <property type="entry name" value="Histidine kinase-like ATPase, C-terminal domain"/>
    <property type="match status" value="1"/>
</dbReference>
<feature type="transmembrane region" description="Helical" evidence="9">
    <location>
        <begin position="209"/>
        <end position="229"/>
    </location>
</feature>
<feature type="transmembrane region" description="Helical" evidence="9">
    <location>
        <begin position="96"/>
        <end position="114"/>
    </location>
</feature>
<sequence>MRRRGPAPPVPPSPGVSSYPESRCRRDDPHWGQDPDPPGCQHPCPDAYDTDRGRRGTDTGDNGAVKRRLQLTLVAVIAALLSLVCLVPAVLTLVSLPLTLLWVGIPLLIGSTWVGRRLLDAHRYGAGYVLGREVARPYRSQAQHRGFFVVVRAVLTDEATWRDLLWVGVNVTAGLVVTLLPVVFLVGALAAVLLPVLALTPWRPPAAPWWALGWIGWLIAVGLLAAWWATTPPLVRSWAAMAAGLLGPSRTSVLSSRVAQLTSSRAESVDSAAQEISRIERDLHDGVQVHLVSLGLTIGLAEELIDADPAQARQYLAEAQSSVTATLQDLRRLVHGIHPPVLADRGLVGAVRALALDLPLDVAVRASGFGADEAARLPTPVEACAYFVISEALANVVKHSGAAHGEILLELAPGVLRAVVRDDGRGGAHPVPGNGLAGMRSRLAAFDGTLTLTSPPGGPTLVTMEMPCEPLSPKTTPSSGRG</sequence>
<feature type="region of interest" description="Disordered" evidence="8">
    <location>
        <begin position="1"/>
        <end position="62"/>
    </location>
</feature>
<proteinExistence type="predicted"/>
<keyword evidence="9" id="KW-0472">Membrane</keyword>
<dbReference type="InterPro" id="IPR050482">
    <property type="entry name" value="Sensor_HK_TwoCompSys"/>
</dbReference>
<evidence type="ECO:0000256" key="4">
    <source>
        <dbReference type="ARBA" id="ARBA00022679"/>
    </source>
</evidence>
<dbReference type="PANTHER" id="PTHR24421">
    <property type="entry name" value="NITRATE/NITRITE SENSOR PROTEIN NARX-RELATED"/>
    <property type="match status" value="1"/>
</dbReference>
<feature type="compositionally biased region" description="Basic and acidic residues" evidence="8">
    <location>
        <begin position="22"/>
        <end position="33"/>
    </location>
</feature>
<feature type="compositionally biased region" description="Basic and acidic residues" evidence="8">
    <location>
        <begin position="49"/>
        <end position="58"/>
    </location>
</feature>
<evidence type="ECO:0000256" key="6">
    <source>
        <dbReference type="ARBA" id="ARBA00022777"/>
    </source>
</evidence>
<dbReference type="AlphaFoldDB" id="A0A645B5Y7"/>
<evidence type="ECO:0000256" key="9">
    <source>
        <dbReference type="SAM" id="Phobius"/>
    </source>
</evidence>
<dbReference type="GO" id="GO:0000155">
    <property type="term" value="F:phosphorelay sensor kinase activity"/>
    <property type="evidence" value="ECO:0007669"/>
    <property type="project" value="InterPro"/>
</dbReference>
<dbReference type="InterPro" id="IPR025828">
    <property type="entry name" value="Put_sensor_dom"/>
</dbReference>
<keyword evidence="9" id="KW-1133">Transmembrane helix</keyword>
<feature type="domain" description="Histidine kinase/HSP90-like ATPase" evidence="10">
    <location>
        <begin position="387"/>
        <end position="468"/>
    </location>
</feature>
<gene>
    <name evidence="13" type="ORF">SDC9_105384</name>
</gene>
<dbReference type="PANTHER" id="PTHR24421:SF10">
    <property type="entry name" value="NITRATE_NITRITE SENSOR PROTEIN NARQ"/>
    <property type="match status" value="1"/>
</dbReference>
<keyword evidence="7" id="KW-0067">ATP-binding</keyword>
<evidence type="ECO:0000256" key="2">
    <source>
        <dbReference type="ARBA" id="ARBA00012438"/>
    </source>
</evidence>
<dbReference type="EC" id="2.7.13.3" evidence="2"/>
<feature type="transmembrane region" description="Helical" evidence="9">
    <location>
        <begin position="71"/>
        <end position="90"/>
    </location>
</feature>
<protein>
    <recommendedName>
        <fullName evidence="2">histidine kinase</fullName>
        <ecNumber evidence="2">2.7.13.3</ecNumber>
    </recommendedName>
</protein>
<dbReference type="InterPro" id="IPR011712">
    <property type="entry name" value="Sig_transdc_His_kin_sub3_dim/P"/>
</dbReference>
<evidence type="ECO:0000259" key="11">
    <source>
        <dbReference type="Pfam" id="PF07730"/>
    </source>
</evidence>
<name>A0A645B5Y7_9ZZZZ</name>
<comment type="catalytic activity">
    <reaction evidence="1">
        <text>ATP + protein L-histidine = ADP + protein N-phospho-L-histidine.</text>
        <dbReference type="EC" id="2.7.13.3"/>
    </reaction>
</comment>
<dbReference type="InterPro" id="IPR003594">
    <property type="entry name" value="HATPase_dom"/>
</dbReference>
<evidence type="ECO:0000259" key="10">
    <source>
        <dbReference type="Pfam" id="PF02518"/>
    </source>
</evidence>
<dbReference type="SUPFAM" id="SSF55874">
    <property type="entry name" value="ATPase domain of HSP90 chaperone/DNA topoisomerase II/histidine kinase"/>
    <property type="match status" value="1"/>
</dbReference>
<dbReference type="Pfam" id="PF02518">
    <property type="entry name" value="HATPase_c"/>
    <property type="match status" value="1"/>
</dbReference>
<evidence type="ECO:0000313" key="13">
    <source>
        <dbReference type="EMBL" id="MPM58553.1"/>
    </source>
</evidence>
<dbReference type="Gene3D" id="1.20.5.1930">
    <property type="match status" value="1"/>
</dbReference>
<accession>A0A645B5Y7</accession>
<keyword evidence="9" id="KW-0812">Transmembrane</keyword>
<keyword evidence="6" id="KW-0418">Kinase</keyword>
<dbReference type="Pfam" id="PF13796">
    <property type="entry name" value="Sensor"/>
    <property type="match status" value="1"/>
</dbReference>
<keyword evidence="5" id="KW-0547">Nucleotide-binding</keyword>
<dbReference type="InterPro" id="IPR036890">
    <property type="entry name" value="HATPase_C_sf"/>
</dbReference>
<keyword evidence="3" id="KW-0597">Phosphoprotein</keyword>
<dbReference type="GO" id="GO:0046983">
    <property type="term" value="F:protein dimerization activity"/>
    <property type="evidence" value="ECO:0007669"/>
    <property type="project" value="InterPro"/>
</dbReference>
<dbReference type="EMBL" id="VSSQ01016828">
    <property type="protein sequence ID" value="MPM58553.1"/>
    <property type="molecule type" value="Genomic_DNA"/>
</dbReference>
<organism evidence="13">
    <name type="scientific">bioreactor metagenome</name>
    <dbReference type="NCBI Taxonomy" id="1076179"/>
    <lineage>
        <taxon>unclassified sequences</taxon>
        <taxon>metagenomes</taxon>
        <taxon>ecological metagenomes</taxon>
    </lineage>
</organism>
<feature type="domain" description="Signal transduction histidine kinase subgroup 3 dimerisation and phosphoacceptor" evidence="11">
    <location>
        <begin position="277"/>
        <end position="342"/>
    </location>
</feature>
<evidence type="ECO:0000256" key="8">
    <source>
        <dbReference type="SAM" id="MobiDB-lite"/>
    </source>
</evidence>
<keyword evidence="4" id="KW-0808">Transferase</keyword>
<dbReference type="Pfam" id="PF07730">
    <property type="entry name" value="HisKA_3"/>
    <property type="match status" value="1"/>
</dbReference>
<evidence type="ECO:0000259" key="12">
    <source>
        <dbReference type="Pfam" id="PF13796"/>
    </source>
</evidence>